<accession>A0A3L6DKD7</accession>
<dbReference type="Proteomes" id="UP000251960">
    <property type="component" value="Chromosome 8"/>
</dbReference>
<reference evidence="1 2" key="1">
    <citation type="journal article" date="2018" name="Nat. Genet.">
        <title>Extensive intraspecific gene order and gene structural variations between Mo17 and other maize genomes.</title>
        <authorList>
            <person name="Sun S."/>
            <person name="Zhou Y."/>
            <person name="Chen J."/>
            <person name="Shi J."/>
            <person name="Zhao H."/>
            <person name="Zhao H."/>
            <person name="Song W."/>
            <person name="Zhang M."/>
            <person name="Cui Y."/>
            <person name="Dong X."/>
            <person name="Liu H."/>
            <person name="Ma X."/>
            <person name="Jiao Y."/>
            <person name="Wang B."/>
            <person name="Wei X."/>
            <person name="Stein J.C."/>
            <person name="Glaubitz J.C."/>
            <person name="Lu F."/>
            <person name="Yu G."/>
            <person name="Liang C."/>
            <person name="Fengler K."/>
            <person name="Li B."/>
            <person name="Rafalski A."/>
            <person name="Schnable P.S."/>
            <person name="Ware D.H."/>
            <person name="Buckler E.S."/>
            <person name="Lai J."/>
        </authorList>
    </citation>
    <scope>NUCLEOTIDE SEQUENCE [LARGE SCALE GENOMIC DNA]</scope>
    <source>
        <strain evidence="2">cv. Missouri 17</strain>
        <tissue evidence="1">Seedling</tissue>
    </source>
</reference>
<protein>
    <submittedName>
        <fullName evidence="1">Uncharacterized protein</fullName>
    </submittedName>
</protein>
<evidence type="ECO:0000313" key="2">
    <source>
        <dbReference type="Proteomes" id="UP000251960"/>
    </source>
</evidence>
<proteinExistence type="predicted"/>
<organism evidence="1 2">
    <name type="scientific">Zea mays</name>
    <name type="common">Maize</name>
    <dbReference type="NCBI Taxonomy" id="4577"/>
    <lineage>
        <taxon>Eukaryota</taxon>
        <taxon>Viridiplantae</taxon>
        <taxon>Streptophyta</taxon>
        <taxon>Embryophyta</taxon>
        <taxon>Tracheophyta</taxon>
        <taxon>Spermatophyta</taxon>
        <taxon>Magnoliopsida</taxon>
        <taxon>Liliopsida</taxon>
        <taxon>Poales</taxon>
        <taxon>Poaceae</taxon>
        <taxon>PACMAD clade</taxon>
        <taxon>Panicoideae</taxon>
        <taxon>Andropogonodae</taxon>
        <taxon>Andropogoneae</taxon>
        <taxon>Tripsacinae</taxon>
        <taxon>Zea</taxon>
    </lineage>
</organism>
<evidence type="ECO:0000313" key="1">
    <source>
        <dbReference type="EMBL" id="PWZ09035.1"/>
    </source>
</evidence>
<name>A0A3L6DKD7_MAIZE</name>
<gene>
    <name evidence="1" type="ORF">Zm00014a_041221</name>
</gene>
<dbReference type="AlphaFoldDB" id="A0A3L6DKD7"/>
<comment type="caution">
    <text evidence="1">The sequence shown here is derived from an EMBL/GenBank/DDBJ whole genome shotgun (WGS) entry which is preliminary data.</text>
</comment>
<feature type="non-terminal residue" evidence="1">
    <location>
        <position position="1"/>
    </location>
</feature>
<sequence length="19" mass="2079">PPNPGGNLSFQTSEFEFPN</sequence>
<dbReference type="EMBL" id="NCVQ01000009">
    <property type="protein sequence ID" value="PWZ09035.1"/>
    <property type="molecule type" value="Genomic_DNA"/>
</dbReference>